<sequence>MNIAVDALQAPTQKTLDAWLNTPRLAKYGEFFTPSEPIWWPDRSARSAINWHPAIACVPSDWQQWLHAALAYRMAEVTQGTIGLTTSILSRAAQVGLDPLNEHQLIDLRERFNMGEFSALAGFMKFWQECESLEQRPSQVLIDAYDTLPRKKRPRNDVILRLDPEQGPFTQVEQDALHQWAHEQFCHGNLDPERYLYLRLAMIYGQRGTQLRKIVFDDFIKTERGYQVRIFWAKQKGDDAGWRAKSETFNLDEDLYNIVQAYRSIILARLEQEYPGRADWDKAVEHVPLFRRKVEHQKSNNKLVPVIVDLPDQNALEHAPQAKFHASGGAIRSWLLQMESMPDFPISSRTHQPLKVSNGHRFRHTLGTDLSNAGLDEWSIASALMHSDTRTVRKYRAVSAELMKLIDEKMSDHLALVVRAFTGTIVTDRASAINGDRVDRQIEDLAVCGADTVCHLDAPFTCYGCSKFQPLLDADHSAALERLECRRSQTIATDKTTGVLWDRAILACRKVILDCIALRELGKAGGGDA</sequence>
<organism evidence="3">
    <name type="scientific">marine sediment metagenome</name>
    <dbReference type="NCBI Taxonomy" id="412755"/>
    <lineage>
        <taxon>unclassified sequences</taxon>
        <taxon>metagenomes</taxon>
        <taxon>ecological metagenomes</taxon>
    </lineage>
</organism>
<accession>A0A0F9UQH6</accession>
<comment type="caution">
    <text evidence="3">The sequence shown here is derived from an EMBL/GenBank/DDBJ whole genome shotgun (WGS) entry which is preliminary data.</text>
</comment>
<dbReference type="EMBL" id="LAZR01000083">
    <property type="protein sequence ID" value="KKN93919.1"/>
    <property type="molecule type" value="Genomic_DNA"/>
</dbReference>
<keyword evidence="1" id="KW-0233">DNA recombination</keyword>
<dbReference type="Pfam" id="PF00589">
    <property type="entry name" value="Phage_integrase"/>
    <property type="match status" value="1"/>
</dbReference>
<evidence type="ECO:0000259" key="2">
    <source>
        <dbReference type="Pfam" id="PF00589"/>
    </source>
</evidence>
<evidence type="ECO:0000313" key="3">
    <source>
        <dbReference type="EMBL" id="KKN93919.1"/>
    </source>
</evidence>
<dbReference type="GO" id="GO:0003677">
    <property type="term" value="F:DNA binding"/>
    <property type="evidence" value="ECO:0007669"/>
    <property type="project" value="InterPro"/>
</dbReference>
<dbReference type="InterPro" id="IPR002104">
    <property type="entry name" value="Integrase_catalytic"/>
</dbReference>
<reference evidence="3" key="1">
    <citation type="journal article" date="2015" name="Nature">
        <title>Complex archaea that bridge the gap between prokaryotes and eukaryotes.</title>
        <authorList>
            <person name="Spang A."/>
            <person name="Saw J.H."/>
            <person name="Jorgensen S.L."/>
            <person name="Zaremba-Niedzwiedzka K."/>
            <person name="Martijn J."/>
            <person name="Lind A.E."/>
            <person name="van Eijk R."/>
            <person name="Schleper C."/>
            <person name="Guy L."/>
            <person name="Ettema T.J."/>
        </authorList>
    </citation>
    <scope>NUCLEOTIDE SEQUENCE</scope>
</reference>
<dbReference type="InterPro" id="IPR011010">
    <property type="entry name" value="DNA_brk_join_enz"/>
</dbReference>
<evidence type="ECO:0000256" key="1">
    <source>
        <dbReference type="ARBA" id="ARBA00023172"/>
    </source>
</evidence>
<dbReference type="AlphaFoldDB" id="A0A0F9UQH6"/>
<dbReference type="GO" id="GO:0006310">
    <property type="term" value="P:DNA recombination"/>
    <property type="evidence" value="ECO:0007669"/>
    <property type="project" value="UniProtKB-KW"/>
</dbReference>
<dbReference type="GO" id="GO:0015074">
    <property type="term" value="P:DNA integration"/>
    <property type="evidence" value="ECO:0007669"/>
    <property type="project" value="InterPro"/>
</dbReference>
<gene>
    <name evidence="3" type="ORF">LCGC14_0194180</name>
</gene>
<dbReference type="Gene3D" id="1.10.443.10">
    <property type="entry name" value="Intergrase catalytic core"/>
    <property type="match status" value="1"/>
</dbReference>
<protein>
    <recommendedName>
        <fullName evidence="2">Tyr recombinase domain-containing protein</fullName>
    </recommendedName>
</protein>
<dbReference type="SUPFAM" id="SSF56349">
    <property type="entry name" value="DNA breaking-rejoining enzymes"/>
    <property type="match status" value="1"/>
</dbReference>
<dbReference type="InterPro" id="IPR013762">
    <property type="entry name" value="Integrase-like_cat_sf"/>
</dbReference>
<proteinExistence type="predicted"/>
<feature type="domain" description="Tyr recombinase" evidence="2">
    <location>
        <begin position="357"/>
        <end position="400"/>
    </location>
</feature>
<name>A0A0F9UQH6_9ZZZZ</name>